<dbReference type="EMBL" id="MCFC01000046">
    <property type="protein sequence ID" value="ORY26605.1"/>
    <property type="molecule type" value="Genomic_DNA"/>
</dbReference>
<proteinExistence type="predicted"/>
<feature type="region of interest" description="Disordered" evidence="1">
    <location>
        <begin position="178"/>
        <end position="200"/>
    </location>
</feature>
<gene>
    <name evidence="2" type="ORF">BCR39DRAFT_578799</name>
</gene>
<feature type="region of interest" description="Disordered" evidence="1">
    <location>
        <begin position="266"/>
        <end position="298"/>
    </location>
</feature>
<comment type="caution">
    <text evidence="2">The sequence shown here is derived from an EMBL/GenBank/DDBJ whole genome shotgun (WGS) entry which is preliminary data.</text>
</comment>
<sequence>MLLRLLPIATPSQPAPPTILFTLPMPTHPYTARSLPLPPNLLAHRSVCLQEDIECSNVLLGEKSSWIAGTVDDVTFSLPANQVEVHLIDGSNVTLPLEPACLTMLQRVVHEVQLSFAPPPQEVTSTRTSCSSISSVASSSSATPSRPSRPSISIPAAGRRSTSSLLLSLLSPLLQTAQQTQIPEPRAAPPQPPARAHRRQARSLLVDTYRLHVLPALRQHLPPAYLPWMIASETQKKGEEFESLRDEINDLLELAGVDLAVAHATPMKRTRSGSSCSDSDSDSDSDITTSPVTPATSVFSSSVCCTPVVARRTLPTPQSFLLSIPPAHVLPPAHRNTYAAQLARLTRLASRLHAIKKLGVRYEREEGKRRWLEGLERGRAGDKALRRAFSNGQLKGALVTAEPIKASKLWRSTTVADLERAEVAAPTHPAMLMESIAEVESYASSESEGGSDSMDRSEDGDEQLQYPRRPSLTHRDTCLSLSARSAAESDEAGPGLTASASDESLAESDEWDREVNQAQVELLPAPAIMAAKSWDRAALGAPIGRRPAKTLLTDFDRSEMDEDESERENTIVAYGSVEVVYA</sequence>
<reference evidence="2 3" key="1">
    <citation type="submission" date="2016-07" db="EMBL/GenBank/DDBJ databases">
        <title>Pervasive Adenine N6-methylation of Active Genes in Fungi.</title>
        <authorList>
            <consortium name="DOE Joint Genome Institute"/>
            <person name="Mondo S.J."/>
            <person name="Dannebaum R.O."/>
            <person name="Kuo R.C."/>
            <person name="Labutti K."/>
            <person name="Haridas S."/>
            <person name="Kuo A."/>
            <person name="Salamov A."/>
            <person name="Ahrendt S.R."/>
            <person name="Lipzen A."/>
            <person name="Sullivan W."/>
            <person name="Andreopoulos W.B."/>
            <person name="Clum A."/>
            <person name="Lindquist E."/>
            <person name="Daum C."/>
            <person name="Ramamoorthy G.K."/>
            <person name="Gryganskyi A."/>
            <person name="Culley D."/>
            <person name="Magnuson J.K."/>
            <person name="James T.Y."/>
            <person name="O'Malley M.A."/>
            <person name="Stajich J.E."/>
            <person name="Spatafora J.W."/>
            <person name="Visel A."/>
            <person name="Grigoriev I.V."/>
        </authorList>
    </citation>
    <scope>NUCLEOTIDE SEQUENCE [LARGE SCALE GENOMIC DNA]</scope>
    <source>
        <strain evidence="2 3">68-887.2</strain>
    </source>
</reference>
<feature type="compositionally biased region" description="Polar residues" evidence="1">
    <location>
        <begin position="287"/>
        <end position="298"/>
    </location>
</feature>
<name>A0A1Y2AXI1_9TREE</name>
<accession>A0A1Y2AXI1</accession>
<feature type="region of interest" description="Disordered" evidence="1">
    <location>
        <begin position="135"/>
        <end position="157"/>
    </location>
</feature>
<dbReference type="Proteomes" id="UP000193986">
    <property type="component" value="Unassembled WGS sequence"/>
</dbReference>
<dbReference type="OrthoDB" id="3224257at2759"/>
<evidence type="ECO:0000256" key="1">
    <source>
        <dbReference type="SAM" id="MobiDB-lite"/>
    </source>
</evidence>
<dbReference type="AlphaFoldDB" id="A0A1Y2AXI1"/>
<feature type="compositionally biased region" description="Low complexity" evidence="1">
    <location>
        <begin position="439"/>
        <end position="452"/>
    </location>
</feature>
<keyword evidence="3" id="KW-1185">Reference proteome</keyword>
<protein>
    <submittedName>
        <fullName evidence="2">Uncharacterized protein</fullName>
    </submittedName>
</protein>
<organism evidence="2 3">
    <name type="scientific">Naematelia encephala</name>
    <dbReference type="NCBI Taxonomy" id="71784"/>
    <lineage>
        <taxon>Eukaryota</taxon>
        <taxon>Fungi</taxon>
        <taxon>Dikarya</taxon>
        <taxon>Basidiomycota</taxon>
        <taxon>Agaricomycotina</taxon>
        <taxon>Tremellomycetes</taxon>
        <taxon>Tremellales</taxon>
        <taxon>Naemateliaceae</taxon>
        <taxon>Naematelia</taxon>
    </lineage>
</organism>
<evidence type="ECO:0000313" key="2">
    <source>
        <dbReference type="EMBL" id="ORY26605.1"/>
    </source>
</evidence>
<dbReference type="InParanoid" id="A0A1Y2AXI1"/>
<evidence type="ECO:0000313" key="3">
    <source>
        <dbReference type="Proteomes" id="UP000193986"/>
    </source>
</evidence>
<feature type="region of interest" description="Disordered" evidence="1">
    <location>
        <begin position="439"/>
        <end position="513"/>
    </location>
</feature>